<reference evidence="1" key="1">
    <citation type="journal article" date="2019" name="bioRxiv">
        <title>The Genome of the Zebra Mussel, Dreissena polymorpha: A Resource for Invasive Species Research.</title>
        <authorList>
            <person name="McCartney M.A."/>
            <person name="Auch B."/>
            <person name="Kono T."/>
            <person name="Mallez S."/>
            <person name="Zhang Y."/>
            <person name="Obille A."/>
            <person name="Becker A."/>
            <person name="Abrahante J.E."/>
            <person name="Garbe J."/>
            <person name="Badalamenti J.P."/>
            <person name="Herman A."/>
            <person name="Mangelson H."/>
            <person name="Liachko I."/>
            <person name="Sullivan S."/>
            <person name="Sone E.D."/>
            <person name="Koren S."/>
            <person name="Silverstein K.A.T."/>
            <person name="Beckman K.B."/>
            <person name="Gohl D.M."/>
        </authorList>
    </citation>
    <scope>NUCLEOTIDE SEQUENCE</scope>
    <source>
        <strain evidence="1">Duluth1</strain>
        <tissue evidence="1">Whole animal</tissue>
    </source>
</reference>
<proteinExistence type="predicted"/>
<keyword evidence="2" id="KW-1185">Reference proteome</keyword>
<evidence type="ECO:0000313" key="1">
    <source>
        <dbReference type="EMBL" id="KAH3707195.1"/>
    </source>
</evidence>
<dbReference type="EMBL" id="JAIWYP010000014">
    <property type="protein sequence ID" value="KAH3707195.1"/>
    <property type="molecule type" value="Genomic_DNA"/>
</dbReference>
<reference evidence="1" key="2">
    <citation type="submission" date="2020-11" db="EMBL/GenBank/DDBJ databases">
        <authorList>
            <person name="McCartney M.A."/>
            <person name="Auch B."/>
            <person name="Kono T."/>
            <person name="Mallez S."/>
            <person name="Becker A."/>
            <person name="Gohl D.M."/>
            <person name="Silverstein K.A.T."/>
            <person name="Koren S."/>
            <person name="Bechman K.B."/>
            <person name="Herman A."/>
            <person name="Abrahante J.E."/>
            <person name="Garbe J."/>
        </authorList>
    </citation>
    <scope>NUCLEOTIDE SEQUENCE</scope>
    <source>
        <strain evidence="1">Duluth1</strain>
        <tissue evidence="1">Whole animal</tissue>
    </source>
</reference>
<evidence type="ECO:0000313" key="2">
    <source>
        <dbReference type="Proteomes" id="UP000828390"/>
    </source>
</evidence>
<dbReference type="AlphaFoldDB" id="A0A9D4BS63"/>
<dbReference type="Proteomes" id="UP000828390">
    <property type="component" value="Unassembled WGS sequence"/>
</dbReference>
<sequence>MMIDVDITLINLKFKCKGDSEENEIGVVQINGMVRQIVYRLSENEATIVKGIGIVQLRSFVVSCLWNRNMKFWSFVSFDYVKVSCTGNSDIESEVEVSCLWNRNSEFEFTCQGNRNSQEW</sequence>
<organism evidence="1 2">
    <name type="scientific">Dreissena polymorpha</name>
    <name type="common">Zebra mussel</name>
    <name type="synonym">Mytilus polymorpha</name>
    <dbReference type="NCBI Taxonomy" id="45954"/>
    <lineage>
        <taxon>Eukaryota</taxon>
        <taxon>Metazoa</taxon>
        <taxon>Spiralia</taxon>
        <taxon>Lophotrochozoa</taxon>
        <taxon>Mollusca</taxon>
        <taxon>Bivalvia</taxon>
        <taxon>Autobranchia</taxon>
        <taxon>Heteroconchia</taxon>
        <taxon>Euheterodonta</taxon>
        <taxon>Imparidentia</taxon>
        <taxon>Neoheterodontei</taxon>
        <taxon>Myida</taxon>
        <taxon>Dreissenoidea</taxon>
        <taxon>Dreissenidae</taxon>
        <taxon>Dreissena</taxon>
    </lineage>
</organism>
<comment type="caution">
    <text evidence="1">The sequence shown here is derived from an EMBL/GenBank/DDBJ whole genome shotgun (WGS) entry which is preliminary data.</text>
</comment>
<name>A0A9D4BS63_DREPO</name>
<protein>
    <submittedName>
        <fullName evidence="1">Uncharacterized protein</fullName>
    </submittedName>
</protein>
<gene>
    <name evidence="1" type="ORF">DPMN_066592</name>
</gene>
<accession>A0A9D4BS63</accession>